<dbReference type="RefSeq" id="WP_315571935.1">
    <property type="nucleotide sequence ID" value="NZ_CP118868.1"/>
</dbReference>
<dbReference type="InterPro" id="IPR029016">
    <property type="entry name" value="GAF-like_dom_sf"/>
</dbReference>
<dbReference type="InterPro" id="IPR023120">
    <property type="entry name" value="WHTH_transcript_rep_HrcA_IDD"/>
</dbReference>
<dbReference type="InterPro" id="IPR036388">
    <property type="entry name" value="WH-like_DNA-bd_sf"/>
</dbReference>
<dbReference type="Gene3D" id="1.10.10.10">
    <property type="entry name" value="Winged helix-like DNA-binding domain superfamily/Winged helix DNA-binding domain"/>
    <property type="match status" value="1"/>
</dbReference>
<dbReference type="PANTHER" id="PTHR34824">
    <property type="entry name" value="HEAT-INDUCIBLE TRANSCRIPTION REPRESSOR HRCA"/>
    <property type="match status" value="1"/>
</dbReference>
<evidence type="ECO:0000259" key="7">
    <source>
        <dbReference type="Pfam" id="PF01628"/>
    </source>
</evidence>
<evidence type="ECO:0000256" key="1">
    <source>
        <dbReference type="ARBA" id="ARBA00022491"/>
    </source>
</evidence>
<evidence type="ECO:0000256" key="5">
    <source>
        <dbReference type="HAMAP-Rule" id="MF_00081"/>
    </source>
</evidence>
<dbReference type="InterPro" id="IPR002571">
    <property type="entry name" value="HrcA"/>
</dbReference>
<dbReference type="Gene3D" id="3.30.390.60">
    <property type="entry name" value="Heat-inducible transcription repressor hrca homolog, domain 3"/>
    <property type="match status" value="1"/>
</dbReference>
<evidence type="ECO:0000256" key="4">
    <source>
        <dbReference type="ARBA" id="ARBA00023163"/>
    </source>
</evidence>
<sequence length="385" mass="42735">MNENKQTNSQSLLPLDERKREILKAVVADYVLTAMPVGSKSLVKRHDLHYSAATIRNEMAELEEMGYLEKPHTSAGRIPSDVGYRLYVDELIEPTPLSAKEQMQVRSELTRAFDNIDHLLSSAAEYLSGQTGYASVLLAPETDNSYIKHIRMLSPEPGRIMIIVVLQAGLMHNRLVRVSDIFTSEQLRSIAAAIENSVRRKPLNKIDLLTIEQAKENVEIPGTLTDQLIYEAWLAIKQADKPEACVKGMPNLLRYPEFQDPSKAGKVFNVLSNNKALCGVINAGTLPESEAAQANEQAYYSIRIGQELIDSDFSDCSLVSSVYSLHGRQVGKINVIGPRRMNYEQVVSRVNFISQTLNEILNDAETPAATSDAAGTEATENKSER</sequence>
<keyword evidence="1 5" id="KW-0678">Repressor</keyword>
<dbReference type="InterPro" id="IPR021153">
    <property type="entry name" value="HrcA_C"/>
</dbReference>
<dbReference type="EMBL" id="CP118868">
    <property type="protein sequence ID" value="WEG35863.1"/>
    <property type="molecule type" value="Genomic_DNA"/>
</dbReference>
<dbReference type="SUPFAM" id="SSF46785">
    <property type="entry name" value="Winged helix' DNA-binding domain"/>
    <property type="match status" value="1"/>
</dbReference>
<evidence type="ECO:0000313" key="9">
    <source>
        <dbReference type="Proteomes" id="UP001220478"/>
    </source>
</evidence>
<gene>
    <name evidence="5 8" type="primary">hrcA</name>
    <name evidence="8" type="ORF">PYS61_01475</name>
</gene>
<organism evidence="8 9">
    <name type="scientific">Amygdalobacter indicium</name>
    <dbReference type="NCBI Taxonomy" id="3029272"/>
    <lineage>
        <taxon>Bacteria</taxon>
        <taxon>Bacillati</taxon>
        <taxon>Bacillota</taxon>
        <taxon>Clostridia</taxon>
        <taxon>Eubacteriales</taxon>
        <taxon>Oscillospiraceae</taxon>
        <taxon>Amygdalobacter</taxon>
    </lineage>
</organism>
<dbReference type="Proteomes" id="UP001220478">
    <property type="component" value="Chromosome"/>
</dbReference>
<dbReference type="Pfam" id="PF01628">
    <property type="entry name" value="HrcA"/>
    <property type="match status" value="1"/>
</dbReference>
<keyword evidence="4 5" id="KW-0804">Transcription</keyword>
<evidence type="ECO:0000256" key="6">
    <source>
        <dbReference type="SAM" id="MobiDB-lite"/>
    </source>
</evidence>
<dbReference type="PIRSF" id="PIRSF005485">
    <property type="entry name" value="HrcA"/>
    <property type="match status" value="1"/>
</dbReference>
<keyword evidence="9" id="KW-1185">Reference proteome</keyword>
<feature type="region of interest" description="Disordered" evidence="6">
    <location>
        <begin position="364"/>
        <end position="385"/>
    </location>
</feature>
<dbReference type="SUPFAM" id="SSF55781">
    <property type="entry name" value="GAF domain-like"/>
    <property type="match status" value="1"/>
</dbReference>
<reference evidence="8 9" key="1">
    <citation type="submission" date="2023-02" db="EMBL/GenBank/DDBJ databases">
        <title>Novel Oscillospiraceae bacterial genomes.</title>
        <authorList>
            <person name="Srinivasan S."/>
            <person name="Austin M.N."/>
            <person name="Fiedler T.L."/>
            <person name="Strenk S.M."/>
            <person name="Agnew K.J."/>
            <person name="Nagana Gowda G.A."/>
            <person name="Raftery D."/>
            <person name="Beamer M.A."/>
            <person name="Achilles S.L."/>
            <person name="Wiesenfeld H.C."/>
            <person name="Fredricks D.N."/>
            <person name="Hillier S.L."/>
        </authorList>
    </citation>
    <scope>NUCLEOTIDE SEQUENCE [LARGE SCALE GENOMIC DNA]</scope>
    <source>
        <strain evidence="8 9">CHIC02 1186E3-8</strain>
    </source>
</reference>
<feature type="domain" description="Heat-inducible transcription repressor HrcA C-terminal" evidence="7">
    <location>
        <begin position="117"/>
        <end position="347"/>
    </location>
</feature>
<comment type="similarity">
    <text evidence="5">Belongs to the HrcA family.</text>
</comment>
<evidence type="ECO:0000313" key="8">
    <source>
        <dbReference type="EMBL" id="WEG35863.1"/>
    </source>
</evidence>
<dbReference type="InterPro" id="IPR036390">
    <property type="entry name" value="WH_DNA-bd_sf"/>
</dbReference>
<protein>
    <recommendedName>
        <fullName evidence="5">Heat-inducible transcription repressor HrcA</fullName>
    </recommendedName>
</protein>
<keyword evidence="3 5" id="KW-0346">Stress response</keyword>
<proteinExistence type="inferred from homology"/>
<evidence type="ECO:0000256" key="3">
    <source>
        <dbReference type="ARBA" id="ARBA00023016"/>
    </source>
</evidence>
<comment type="function">
    <text evidence="5">Negative regulator of class I heat shock genes (grpE-dnaK-dnaJ and groELS operons). Prevents heat-shock induction of these operons.</text>
</comment>
<keyword evidence="2 5" id="KW-0805">Transcription regulation</keyword>
<dbReference type="HAMAP" id="MF_00081">
    <property type="entry name" value="HrcA"/>
    <property type="match status" value="1"/>
</dbReference>
<dbReference type="Gene3D" id="3.30.450.40">
    <property type="match status" value="1"/>
</dbReference>
<dbReference type="NCBIfam" id="TIGR00331">
    <property type="entry name" value="hrcA"/>
    <property type="match status" value="1"/>
</dbReference>
<name>A0ABY8C5C5_9FIRM</name>
<evidence type="ECO:0000256" key="2">
    <source>
        <dbReference type="ARBA" id="ARBA00023015"/>
    </source>
</evidence>
<dbReference type="PANTHER" id="PTHR34824:SF1">
    <property type="entry name" value="HEAT-INDUCIBLE TRANSCRIPTION REPRESSOR HRCA"/>
    <property type="match status" value="1"/>
</dbReference>
<accession>A0ABY8C5C5</accession>